<gene>
    <name evidence="1" type="ORF">CKF54_07965</name>
</gene>
<evidence type="ECO:0008006" key="3">
    <source>
        <dbReference type="Google" id="ProtNLM"/>
    </source>
</evidence>
<dbReference type="Proteomes" id="UP000265691">
    <property type="component" value="Unassembled WGS sequence"/>
</dbReference>
<reference evidence="1 2" key="1">
    <citation type="submission" date="2017-08" db="EMBL/GenBank/DDBJ databases">
        <title>Reclassification of Bisgaard taxon 37 and 44.</title>
        <authorList>
            <person name="Christensen H."/>
        </authorList>
    </citation>
    <scope>NUCLEOTIDE SEQUENCE [LARGE SCALE GENOMIC DNA]</scope>
    <source>
        <strain evidence="1 2">B96_3</strain>
    </source>
</reference>
<accession>A0A3A1Y1D5</accession>
<dbReference type="EMBL" id="NRHC01000150">
    <property type="protein sequence ID" value="RIY31048.1"/>
    <property type="molecule type" value="Genomic_DNA"/>
</dbReference>
<comment type="caution">
    <text evidence="1">The sequence shown here is derived from an EMBL/GenBank/DDBJ whole genome shotgun (WGS) entry which is preliminary data.</text>
</comment>
<evidence type="ECO:0000313" key="1">
    <source>
        <dbReference type="EMBL" id="RIY31048.1"/>
    </source>
</evidence>
<dbReference type="AlphaFoldDB" id="A0A3A1Y1D5"/>
<protein>
    <recommendedName>
        <fullName evidence="3">Transposase</fullName>
    </recommendedName>
</protein>
<name>A0A3A1Y1D5_9GAMM</name>
<dbReference type="RefSeq" id="WP_222987608.1">
    <property type="nucleotide sequence ID" value="NZ_NRHC01000150.1"/>
</dbReference>
<organism evidence="1 2">
    <name type="scientific">Psittacicella hinzii</name>
    <dbReference type="NCBI Taxonomy" id="2028575"/>
    <lineage>
        <taxon>Bacteria</taxon>
        <taxon>Pseudomonadati</taxon>
        <taxon>Pseudomonadota</taxon>
        <taxon>Gammaproteobacteria</taxon>
        <taxon>Pasteurellales</taxon>
        <taxon>Psittacicellaceae</taxon>
        <taxon>Psittacicella</taxon>
    </lineage>
</organism>
<feature type="non-terminal residue" evidence="1">
    <location>
        <position position="235"/>
    </location>
</feature>
<keyword evidence="2" id="KW-1185">Reference proteome</keyword>
<sequence>MKVIQYAKLPEHRKTFKKTPSGKYVYYKTRMYRNQNGTNTCDEICIGKLDEEKNLLIINKNYHKVFPTNEYYVNNVVEKTDKVDKYIVPFGVQNAVNKLSEDLGLTSLLKKHFGNNHTLFLSLVTYMISKGNVMSGYEKWAKKHYLPLRLHKTSQEISQIFAKIEETKILAFLDDWLDKAIEEEYIAYDVTSISSYSTNIRQVKYGYNRDSELLAQVNLAIFYGQDSKLPLYYTW</sequence>
<evidence type="ECO:0000313" key="2">
    <source>
        <dbReference type="Proteomes" id="UP000265691"/>
    </source>
</evidence>
<proteinExistence type="predicted"/>